<dbReference type="AlphaFoldDB" id="A0A1N7M8R0"/>
<dbReference type="STRING" id="619304.SAMN05421760_105270"/>
<evidence type="ECO:0000313" key="2">
    <source>
        <dbReference type="Proteomes" id="UP000185999"/>
    </source>
</evidence>
<protein>
    <submittedName>
        <fullName evidence="1">Uncharacterized protein</fullName>
    </submittedName>
</protein>
<dbReference type="EMBL" id="FTOE01000005">
    <property type="protein sequence ID" value="SIS82470.1"/>
    <property type="molecule type" value="Genomic_DNA"/>
</dbReference>
<organism evidence="1 2">
    <name type="scientific">Neptunomonas antarctica</name>
    <dbReference type="NCBI Taxonomy" id="619304"/>
    <lineage>
        <taxon>Bacteria</taxon>
        <taxon>Pseudomonadati</taxon>
        <taxon>Pseudomonadota</taxon>
        <taxon>Gammaproteobacteria</taxon>
        <taxon>Oceanospirillales</taxon>
        <taxon>Oceanospirillaceae</taxon>
        <taxon>Neptunomonas</taxon>
    </lineage>
</organism>
<evidence type="ECO:0000313" key="1">
    <source>
        <dbReference type="EMBL" id="SIS82470.1"/>
    </source>
</evidence>
<keyword evidence="2" id="KW-1185">Reference proteome</keyword>
<dbReference type="Proteomes" id="UP000185999">
    <property type="component" value="Unassembled WGS sequence"/>
</dbReference>
<name>A0A1N7M8R0_9GAMM</name>
<gene>
    <name evidence="1" type="ORF">SAMN05421760_105270</name>
</gene>
<proteinExistence type="predicted"/>
<accession>A0A1N7M8R0</accession>
<reference evidence="2" key="1">
    <citation type="submission" date="2017-01" db="EMBL/GenBank/DDBJ databases">
        <authorList>
            <person name="Varghese N."/>
            <person name="Submissions S."/>
        </authorList>
    </citation>
    <scope>NUCLEOTIDE SEQUENCE [LARGE SCALE GENOMIC DNA]</scope>
    <source>
        <strain evidence="2">DSM 22306</strain>
    </source>
</reference>
<sequence length="77" mass="9084">MENYIYRYKYLPFDPDGALKIITESTIKFSNPLEFNDPFDCITFIDTQQLTPQRMKSQIFNRALLAIWCAKNRSGKL</sequence>